<dbReference type="EMBL" id="RXOF01000007">
    <property type="protein sequence ID" value="RTQ49293.1"/>
    <property type="molecule type" value="Genomic_DNA"/>
</dbReference>
<dbReference type="Proteomes" id="UP000282184">
    <property type="component" value="Unassembled WGS sequence"/>
</dbReference>
<organism evidence="1 2">
    <name type="scientific">Hymenobacter gummosus</name>
    <dbReference type="NCBI Taxonomy" id="1776032"/>
    <lineage>
        <taxon>Bacteria</taxon>
        <taxon>Pseudomonadati</taxon>
        <taxon>Bacteroidota</taxon>
        <taxon>Cytophagia</taxon>
        <taxon>Cytophagales</taxon>
        <taxon>Hymenobacteraceae</taxon>
        <taxon>Hymenobacter</taxon>
    </lineage>
</organism>
<proteinExistence type="predicted"/>
<reference evidence="1 2" key="1">
    <citation type="submission" date="2018-12" db="EMBL/GenBank/DDBJ databases">
        <title>Hymenobacter gummosus sp. nov., isolated from a spring.</title>
        <authorList>
            <person name="Nie L."/>
        </authorList>
    </citation>
    <scope>NUCLEOTIDE SEQUENCE [LARGE SCALE GENOMIC DNA]</scope>
    <source>
        <strain evidence="1 2">KCTC 52166</strain>
    </source>
</reference>
<comment type="caution">
    <text evidence="1">The sequence shown here is derived from an EMBL/GenBank/DDBJ whole genome shotgun (WGS) entry which is preliminary data.</text>
</comment>
<sequence length="390" mass="43036">MFLLHLLSVPLFDSILCCFQQRRGFWAALVLLLALSGRGLAAPAPPTAPQLYAGTVGEYAVWLRLRALPGDTAWAGSYYYLRRGGELQLRGRRTATGAWLLRESETAAAGAKAPATGSFTLQPAADGTLQGSWRDAKGRRSLPVTLRPYQAVAEAPFEAARISYRTELGEYKVPVVTVPDAAVTRQLRDWFTLEYVTGGMTRAELQQVRAEHQRGESGGYGGPDNYTVTYNGFGLLSLNWYDEMVGANVTGRVQYATLDLRTGRGLSLPDEIRPELMSRFVAACDSSLQRQIREYLKTNVRDFSNGLMDEDLAGLRQQHVTLDKAAAADLMLLADAVALTYQVEYEGMSHFMFKNWNGAFTPTLTLAELQPYLEPGSPLRRLARPVVSGR</sequence>
<dbReference type="OrthoDB" id="868211at2"/>
<evidence type="ECO:0000313" key="1">
    <source>
        <dbReference type="EMBL" id="RTQ49293.1"/>
    </source>
</evidence>
<evidence type="ECO:0008006" key="3">
    <source>
        <dbReference type="Google" id="ProtNLM"/>
    </source>
</evidence>
<keyword evidence="2" id="KW-1185">Reference proteome</keyword>
<protein>
    <recommendedName>
        <fullName evidence="3">DUF3298 domain-containing protein</fullName>
    </recommendedName>
</protein>
<gene>
    <name evidence="1" type="ORF">EJV47_14225</name>
</gene>
<name>A0A3S0K504_9BACT</name>
<dbReference type="AlphaFoldDB" id="A0A3S0K504"/>
<dbReference type="RefSeq" id="WP_126693824.1">
    <property type="nucleotide sequence ID" value="NZ_RXOF01000007.1"/>
</dbReference>
<accession>A0A3S0K504</accession>
<evidence type="ECO:0000313" key="2">
    <source>
        <dbReference type="Proteomes" id="UP000282184"/>
    </source>
</evidence>